<dbReference type="AlphaFoldDB" id="A0ABD1SRM5"/>
<gene>
    <name evidence="2" type="ORF">Fot_37214</name>
</gene>
<keyword evidence="1" id="KW-0812">Transmembrane</keyword>
<protein>
    <submittedName>
        <fullName evidence="2">Uncharacterized protein</fullName>
    </submittedName>
</protein>
<comment type="caution">
    <text evidence="2">The sequence shown here is derived from an EMBL/GenBank/DDBJ whole genome shotgun (WGS) entry which is preliminary data.</text>
</comment>
<organism evidence="2 3">
    <name type="scientific">Forsythia ovata</name>
    <dbReference type="NCBI Taxonomy" id="205694"/>
    <lineage>
        <taxon>Eukaryota</taxon>
        <taxon>Viridiplantae</taxon>
        <taxon>Streptophyta</taxon>
        <taxon>Embryophyta</taxon>
        <taxon>Tracheophyta</taxon>
        <taxon>Spermatophyta</taxon>
        <taxon>Magnoliopsida</taxon>
        <taxon>eudicotyledons</taxon>
        <taxon>Gunneridae</taxon>
        <taxon>Pentapetalae</taxon>
        <taxon>asterids</taxon>
        <taxon>lamiids</taxon>
        <taxon>Lamiales</taxon>
        <taxon>Oleaceae</taxon>
        <taxon>Forsythieae</taxon>
        <taxon>Forsythia</taxon>
    </lineage>
</organism>
<evidence type="ECO:0000256" key="1">
    <source>
        <dbReference type="SAM" id="Phobius"/>
    </source>
</evidence>
<keyword evidence="3" id="KW-1185">Reference proteome</keyword>
<keyword evidence="1" id="KW-0472">Membrane</keyword>
<proteinExistence type="predicted"/>
<accession>A0ABD1SRM5</accession>
<evidence type="ECO:0000313" key="2">
    <source>
        <dbReference type="EMBL" id="KAL2503366.1"/>
    </source>
</evidence>
<reference evidence="3" key="1">
    <citation type="submission" date="2024-07" db="EMBL/GenBank/DDBJ databases">
        <title>Two chromosome-level genome assemblies of Korean endemic species Abeliophyllum distichum and Forsythia ovata (Oleaceae).</title>
        <authorList>
            <person name="Jang H."/>
        </authorList>
    </citation>
    <scope>NUCLEOTIDE SEQUENCE [LARGE SCALE GENOMIC DNA]</scope>
</reference>
<feature type="transmembrane region" description="Helical" evidence="1">
    <location>
        <begin position="16"/>
        <end position="42"/>
    </location>
</feature>
<evidence type="ECO:0000313" key="3">
    <source>
        <dbReference type="Proteomes" id="UP001604277"/>
    </source>
</evidence>
<keyword evidence="1" id="KW-1133">Transmembrane helix</keyword>
<sequence length="187" mass="20904">MNIALDSPLEALAFNYLGYGFLTAVHNIWTWIALVTGAFSFWKIRALSDSEPISRARDGQVPSLGSNVAEWVEGPAAEPVELPAISIGEETKFNECGTKGKFSLYYNEGDYREGGEDGESEDNGGGRVASEKLERWCNHYERITEVRMGDMGWYKYQDLTVLDGSVVRLWDGYLRGGEATRQIVSCW</sequence>
<dbReference type="PANTHER" id="PTHR36369">
    <property type="entry name" value="TRANSMEMBRANE PROTEIN"/>
    <property type="match status" value="1"/>
</dbReference>
<dbReference type="EMBL" id="JBFOLJ010000010">
    <property type="protein sequence ID" value="KAL2503366.1"/>
    <property type="molecule type" value="Genomic_DNA"/>
</dbReference>
<dbReference type="PANTHER" id="PTHR36369:SF1">
    <property type="entry name" value="TRANSMEMBRANE PROTEIN"/>
    <property type="match status" value="1"/>
</dbReference>
<dbReference type="Proteomes" id="UP001604277">
    <property type="component" value="Unassembled WGS sequence"/>
</dbReference>
<name>A0ABD1SRM5_9LAMI</name>